<gene>
    <name evidence="1" type="ORF">ACFFIA_04575</name>
</gene>
<proteinExistence type="predicted"/>
<reference evidence="1 2" key="1">
    <citation type="submission" date="2024-09" db="EMBL/GenBank/DDBJ databases">
        <authorList>
            <person name="Sun Q."/>
            <person name="Mori K."/>
        </authorList>
    </citation>
    <scope>NUCLEOTIDE SEQUENCE [LARGE SCALE GENOMIC DNA]</scope>
    <source>
        <strain evidence="1 2">TBRC 3947</strain>
    </source>
</reference>
<dbReference type="EMBL" id="JBHLUH010000005">
    <property type="protein sequence ID" value="MFC0526927.1"/>
    <property type="molecule type" value="Genomic_DNA"/>
</dbReference>
<dbReference type="Proteomes" id="UP001589867">
    <property type="component" value="Unassembled WGS sequence"/>
</dbReference>
<evidence type="ECO:0000313" key="2">
    <source>
        <dbReference type="Proteomes" id="UP001589867"/>
    </source>
</evidence>
<organism evidence="1 2">
    <name type="scientific">Phytohabitans kaempferiae</name>
    <dbReference type="NCBI Taxonomy" id="1620943"/>
    <lineage>
        <taxon>Bacteria</taxon>
        <taxon>Bacillati</taxon>
        <taxon>Actinomycetota</taxon>
        <taxon>Actinomycetes</taxon>
        <taxon>Micromonosporales</taxon>
        <taxon>Micromonosporaceae</taxon>
    </lineage>
</organism>
<protein>
    <submittedName>
        <fullName evidence="1">Uncharacterized protein</fullName>
    </submittedName>
</protein>
<comment type="caution">
    <text evidence="1">The sequence shown here is derived from an EMBL/GenBank/DDBJ whole genome shotgun (WGS) entry which is preliminary data.</text>
</comment>
<evidence type="ECO:0000313" key="1">
    <source>
        <dbReference type="EMBL" id="MFC0526927.1"/>
    </source>
</evidence>
<name>A0ABV6LWY9_9ACTN</name>
<accession>A0ABV6LWY9</accession>
<sequence>MLLADPAKPVVDFEVSLPLASYPYSILPTETPAPVVTSSAVSRLSGS</sequence>
<keyword evidence="2" id="KW-1185">Reference proteome</keyword>